<keyword evidence="3" id="KW-1185">Reference proteome</keyword>
<feature type="compositionally biased region" description="Low complexity" evidence="1">
    <location>
        <begin position="234"/>
        <end position="246"/>
    </location>
</feature>
<comment type="caution">
    <text evidence="2">The sequence shown here is derived from an EMBL/GenBank/DDBJ whole genome shotgun (WGS) entry which is preliminary data.</text>
</comment>
<organism evidence="2 3">
    <name type="scientific">Streptomyces cuspidosporus</name>
    <dbReference type="NCBI Taxonomy" id="66882"/>
    <lineage>
        <taxon>Bacteria</taxon>
        <taxon>Bacillati</taxon>
        <taxon>Actinomycetota</taxon>
        <taxon>Actinomycetes</taxon>
        <taxon>Kitasatosporales</taxon>
        <taxon>Streptomycetaceae</taxon>
        <taxon>Streptomyces</taxon>
    </lineage>
</organism>
<name>A0ABP5SUP2_9ACTN</name>
<evidence type="ECO:0000313" key="2">
    <source>
        <dbReference type="EMBL" id="GAA2339247.1"/>
    </source>
</evidence>
<protein>
    <recommendedName>
        <fullName evidence="4">Diacylglycerol kinase</fullName>
    </recommendedName>
</protein>
<dbReference type="InterPro" id="IPR016064">
    <property type="entry name" value="NAD/diacylglycerol_kinase_sf"/>
</dbReference>
<accession>A0ABP5SUP2</accession>
<proteinExistence type="predicted"/>
<reference evidence="3" key="1">
    <citation type="journal article" date="2019" name="Int. J. Syst. Evol. Microbiol.">
        <title>The Global Catalogue of Microorganisms (GCM) 10K type strain sequencing project: providing services to taxonomists for standard genome sequencing and annotation.</title>
        <authorList>
            <consortium name="The Broad Institute Genomics Platform"/>
            <consortium name="The Broad Institute Genome Sequencing Center for Infectious Disease"/>
            <person name="Wu L."/>
            <person name="Ma J."/>
        </authorList>
    </citation>
    <scope>NUCLEOTIDE SEQUENCE [LARGE SCALE GENOMIC DNA]</scope>
    <source>
        <strain evidence="3">JCM 4316</strain>
    </source>
</reference>
<evidence type="ECO:0000256" key="1">
    <source>
        <dbReference type="SAM" id="MobiDB-lite"/>
    </source>
</evidence>
<dbReference type="SUPFAM" id="SSF111331">
    <property type="entry name" value="NAD kinase/diacylglycerol kinase-like"/>
    <property type="match status" value="1"/>
</dbReference>
<feature type="compositionally biased region" description="Basic and acidic residues" evidence="1">
    <location>
        <begin position="207"/>
        <end position="231"/>
    </location>
</feature>
<dbReference type="Proteomes" id="UP001500253">
    <property type="component" value="Unassembled WGS sequence"/>
</dbReference>
<feature type="compositionally biased region" description="Basic and acidic residues" evidence="1">
    <location>
        <begin position="184"/>
        <end position="197"/>
    </location>
</feature>
<evidence type="ECO:0000313" key="3">
    <source>
        <dbReference type="Proteomes" id="UP001500253"/>
    </source>
</evidence>
<sequence length="399" mass="40850">MSAPDPWQISPDAVRGRPLLVLIDPAARRSDGESVRIAKDVLCAGAAAKICLPEGPEEVERALARRGSRRPVVVGDHRALLRTVELLHRKRELADAALSVVPVGGAATVSLARALGLPTDAVSAARTALDGAAHRRDLLVDESGGVVLGGLRISGGEQMGAGAGAYGAGYGAEVGGCGFTPYEGPHDGPYDSPHDGPYDGPYEEAQDGGHEAQDGPYEARDRAPYETRDGGADGAPYGAPDGAVGSAAGGGGRAGVGPARGPGGFSATAGHQPWWTPAARTARSALTLLSLPGIGLGGSRRRVRPPAQRLRVEADGVLLADLDEPVERVSVSTAAGGGLAEVVVHPRAGTGPVRVRAGAITVSGPDFHYRADTVTRGPVRTRTWTVLTGAWHLMLPRGG</sequence>
<evidence type="ECO:0008006" key="4">
    <source>
        <dbReference type="Google" id="ProtNLM"/>
    </source>
</evidence>
<dbReference type="InterPro" id="IPR017438">
    <property type="entry name" value="ATP-NAD_kinase_N"/>
</dbReference>
<dbReference type="EMBL" id="BAAASD010000008">
    <property type="protein sequence ID" value="GAA2339247.1"/>
    <property type="molecule type" value="Genomic_DNA"/>
</dbReference>
<gene>
    <name evidence="2" type="ORF">GCM10010246_24950</name>
</gene>
<feature type="region of interest" description="Disordered" evidence="1">
    <location>
        <begin position="182"/>
        <end position="253"/>
    </location>
</feature>
<dbReference type="Gene3D" id="3.40.50.10330">
    <property type="entry name" value="Probable inorganic polyphosphate/atp-NAD kinase, domain 1"/>
    <property type="match status" value="1"/>
</dbReference>
<dbReference type="RefSeq" id="WP_346174542.1">
    <property type="nucleotide sequence ID" value="NZ_BAAASD010000008.1"/>
</dbReference>